<name>A0ABX9SUY6_SPHMI</name>
<accession>A0ABX9SUY6</accession>
<evidence type="ECO:0000259" key="2">
    <source>
        <dbReference type="Pfam" id="PF22483"/>
    </source>
</evidence>
<dbReference type="Pfam" id="PF22483">
    <property type="entry name" value="Mu-transpos_C_2"/>
    <property type="match status" value="1"/>
</dbReference>
<reference evidence="3 4" key="1">
    <citation type="submission" date="2018-10" db="EMBL/GenBank/DDBJ databases">
        <title>Genomic Encyclopedia of Type Strains, Phase IV (KMG-IV): sequencing the most valuable type-strain genomes for metagenomic binning, comparative biology and taxonomic classification.</title>
        <authorList>
            <person name="Goeker M."/>
        </authorList>
    </citation>
    <scope>NUCLEOTIDE SEQUENCE [LARGE SCALE GENOMIC DNA]</scope>
    <source>
        <strain evidence="3 4">DSM 19791</strain>
    </source>
</reference>
<dbReference type="RefSeq" id="WP_420853254.1">
    <property type="nucleotide sequence ID" value="NZ_RBWX01000011.1"/>
</dbReference>
<keyword evidence="4" id="KW-1185">Reference proteome</keyword>
<evidence type="ECO:0000313" key="4">
    <source>
        <dbReference type="Proteomes" id="UP000276029"/>
    </source>
</evidence>
<dbReference type="EMBL" id="RBWX01000011">
    <property type="protein sequence ID" value="RKS85405.1"/>
    <property type="molecule type" value="Genomic_DNA"/>
</dbReference>
<evidence type="ECO:0000313" key="3">
    <source>
        <dbReference type="EMBL" id="RKS85405.1"/>
    </source>
</evidence>
<feature type="domain" description="Transposase for insertion sequence element IS21-like C-terminal" evidence="2">
    <location>
        <begin position="87"/>
        <end position="151"/>
    </location>
</feature>
<comment type="caution">
    <text evidence="3">The sequence shown here is derived from an EMBL/GenBank/DDBJ whole genome shotgun (WGS) entry which is preliminary data.</text>
</comment>
<sequence length="298" mass="33314">HWTTSAPRSSRSITPAPWSNQPHSLSPTQGAPLQWQPTPQAETLEALNLWLEERCKAFWQEIPHGIESGSVADAWADEVECLMPVGRPFDGFVEYGKRVSPTCLIHLERNRYSVPASFANRPVSLRVYPDRFLVVAEGQVVCEHQRIIDRSHDGPGHTVYDWRHYLAVVQRKPDALRNGAPFLELPEAFQRLQRHLLRNPGGDREMVEILALVLHHDEQAVLTAVAMALDAGVPTKTHILNLLHRLLDGKPITTPPVTPPQALRLVSEPLANVERYDALRRETRHASPAAPSLSCSAA</sequence>
<dbReference type="PANTHER" id="PTHR35004:SF7">
    <property type="entry name" value="INTEGRASE PROTEIN"/>
    <property type="match status" value="1"/>
</dbReference>
<proteinExistence type="predicted"/>
<dbReference type="Proteomes" id="UP000276029">
    <property type="component" value="Unassembled WGS sequence"/>
</dbReference>
<protein>
    <recommendedName>
        <fullName evidence="2">Transposase for insertion sequence element IS21-like C-terminal domain-containing protein</fullName>
    </recommendedName>
</protein>
<feature type="region of interest" description="Disordered" evidence="1">
    <location>
        <begin position="1"/>
        <end position="35"/>
    </location>
</feature>
<gene>
    <name evidence="3" type="ORF">DFR51_3320</name>
</gene>
<feature type="non-terminal residue" evidence="3">
    <location>
        <position position="1"/>
    </location>
</feature>
<organism evidence="3 4">
    <name type="scientific">Sphingosinicella microcystinivorans</name>
    <dbReference type="NCBI Taxonomy" id="335406"/>
    <lineage>
        <taxon>Bacteria</taxon>
        <taxon>Pseudomonadati</taxon>
        <taxon>Pseudomonadota</taxon>
        <taxon>Alphaproteobacteria</taxon>
        <taxon>Sphingomonadales</taxon>
        <taxon>Sphingosinicellaceae</taxon>
        <taxon>Sphingosinicella</taxon>
    </lineage>
</organism>
<evidence type="ECO:0000256" key="1">
    <source>
        <dbReference type="SAM" id="MobiDB-lite"/>
    </source>
</evidence>
<dbReference type="InterPro" id="IPR054353">
    <property type="entry name" value="IstA-like_C"/>
</dbReference>
<dbReference type="PANTHER" id="PTHR35004">
    <property type="entry name" value="TRANSPOSASE RV3428C-RELATED"/>
    <property type="match status" value="1"/>
</dbReference>